<evidence type="ECO:0000313" key="2">
    <source>
        <dbReference type="Proteomes" id="UP000076967"/>
    </source>
</evidence>
<proteinExistence type="predicted"/>
<organism evidence="1 2">
    <name type="scientific">Paenibacillus glacialis</name>
    <dbReference type="NCBI Taxonomy" id="494026"/>
    <lineage>
        <taxon>Bacteria</taxon>
        <taxon>Bacillati</taxon>
        <taxon>Bacillota</taxon>
        <taxon>Bacilli</taxon>
        <taxon>Bacillales</taxon>
        <taxon>Paenibacillaceae</taxon>
        <taxon>Paenibacillus</taxon>
    </lineage>
</organism>
<dbReference type="RefSeq" id="WP_068536051.1">
    <property type="nucleotide sequence ID" value="NZ_LVJH01000044.1"/>
</dbReference>
<dbReference type="AlphaFoldDB" id="A0A168I757"/>
<name>A0A168I757_9BACL</name>
<keyword evidence="2" id="KW-1185">Reference proteome</keyword>
<comment type="caution">
    <text evidence="1">The sequence shown here is derived from an EMBL/GenBank/DDBJ whole genome shotgun (WGS) entry which is preliminary data.</text>
</comment>
<dbReference type="EMBL" id="LVJH01000044">
    <property type="protein sequence ID" value="OAB38936.1"/>
    <property type="molecule type" value="Genomic_DNA"/>
</dbReference>
<accession>A0A168I757</accession>
<protein>
    <submittedName>
        <fullName evidence="1">Uncharacterized protein</fullName>
    </submittedName>
</protein>
<reference evidence="1 2" key="1">
    <citation type="submission" date="2016-03" db="EMBL/GenBank/DDBJ databases">
        <title>Draft genome sequence of Paenibacillus glacialis DSM 22343.</title>
        <authorList>
            <person name="Shin S.-K."/>
            <person name="Yi H."/>
        </authorList>
    </citation>
    <scope>NUCLEOTIDE SEQUENCE [LARGE SCALE GENOMIC DNA]</scope>
    <source>
        <strain evidence="1 2">DSM 22343</strain>
    </source>
</reference>
<dbReference type="STRING" id="494026.PGLA_19400"/>
<gene>
    <name evidence="1" type="ORF">PGLA_19400</name>
</gene>
<dbReference type="Proteomes" id="UP000076967">
    <property type="component" value="Unassembled WGS sequence"/>
</dbReference>
<dbReference type="OrthoDB" id="2555079at2"/>
<evidence type="ECO:0000313" key="1">
    <source>
        <dbReference type="EMBL" id="OAB38936.1"/>
    </source>
</evidence>
<sequence length="105" mass="12487">MLPYAEDEQGRWRENLGIGLWIYREDFHLLYDGIKAVYSRKGTDFEDFDDTGMNFISKLEWKMILKHWTRLALNNPSSAEFIDYVSRWVIGTLEHVDEIAIEENL</sequence>